<dbReference type="InterPro" id="IPR001789">
    <property type="entry name" value="Sig_transdc_resp-reg_receiver"/>
</dbReference>
<dbReference type="PANTHER" id="PTHR43214">
    <property type="entry name" value="TWO-COMPONENT RESPONSE REGULATOR"/>
    <property type="match status" value="1"/>
</dbReference>
<keyword evidence="2" id="KW-0238">DNA-binding</keyword>
<name>A0ABZ2YRL7_9BACT</name>
<dbReference type="PROSITE" id="PS50110">
    <property type="entry name" value="RESPONSE_REGULATORY"/>
    <property type="match status" value="1"/>
</dbReference>
<proteinExistence type="predicted"/>
<gene>
    <name evidence="6" type="ORF">WJU16_03565</name>
</gene>
<dbReference type="InterPro" id="IPR039420">
    <property type="entry name" value="WalR-like"/>
</dbReference>
<dbReference type="InterPro" id="IPR011006">
    <property type="entry name" value="CheY-like_superfamily"/>
</dbReference>
<sequence>MSEQKIIKIAIIDDHDLLRESICQFLKDHGLETVFEAENGQLALIKMEACERLPDLCIVDVNMPVMDGFETVKSLRAKYPLLKFLAFSVNDDEDDVVQMLRNGADGYILKGADPQELAKAIRVICDGGRYFSAGICEVAKDYFKLRLQS</sequence>
<dbReference type="Pfam" id="PF00072">
    <property type="entry name" value="Response_reg"/>
    <property type="match status" value="1"/>
</dbReference>
<dbReference type="PANTHER" id="PTHR43214:SF41">
    <property type="entry name" value="NITRATE_NITRITE RESPONSE REGULATOR PROTEIN NARP"/>
    <property type="match status" value="1"/>
</dbReference>
<dbReference type="SUPFAM" id="SSF52172">
    <property type="entry name" value="CheY-like"/>
    <property type="match status" value="1"/>
</dbReference>
<evidence type="ECO:0000313" key="7">
    <source>
        <dbReference type="Proteomes" id="UP001485459"/>
    </source>
</evidence>
<dbReference type="CDD" id="cd17535">
    <property type="entry name" value="REC_NarL-like"/>
    <property type="match status" value="1"/>
</dbReference>
<dbReference type="Proteomes" id="UP001485459">
    <property type="component" value="Chromosome"/>
</dbReference>
<keyword evidence="4" id="KW-0597">Phosphoprotein</keyword>
<evidence type="ECO:0000256" key="4">
    <source>
        <dbReference type="PROSITE-ProRule" id="PRU00169"/>
    </source>
</evidence>
<keyword evidence="3" id="KW-0804">Transcription</keyword>
<accession>A0ABZ2YRL7</accession>
<evidence type="ECO:0000256" key="1">
    <source>
        <dbReference type="ARBA" id="ARBA00023015"/>
    </source>
</evidence>
<evidence type="ECO:0000256" key="3">
    <source>
        <dbReference type="ARBA" id="ARBA00023163"/>
    </source>
</evidence>
<dbReference type="Gene3D" id="3.40.50.2300">
    <property type="match status" value="1"/>
</dbReference>
<protein>
    <submittedName>
        <fullName evidence="6">Response regulator transcription factor</fullName>
    </submittedName>
</protein>
<evidence type="ECO:0000313" key="6">
    <source>
        <dbReference type="EMBL" id="WZN42113.1"/>
    </source>
</evidence>
<organism evidence="6 7">
    <name type="scientific">Chitinophaga pollutisoli</name>
    <dbReference type="NCBI Taxonomy" id="3133966"/>
    <lineage>
        <taxon>Bacteria</taxon>
        <taxon>Pseudomonadati</taxon>
        <taxon>Bacteroidota</taxon>
        <taxon>Chitinophagia</taxon>
        <taxon>Chitinophagales</taxon>
        <taxon>Chitinophagaceae</taxon>
        <taxon>Chitinophaga</taxon>
    </lineage>
</organism>
<feature type="domain" description="Response regulatory" evidence="5">
    <location>
        <begin position="8"/>
        <end position="125"/>
    </location>
</feature>
<dbReference type="EMBL" id="CP149822">
    <property type="protein sequence ID" value="WZN42113.1"/>
    <property type="molecule type" value="Genomic_DNA"/>
</dbReference>
<evidence type="ECO:0000259" key="5">
    <source>
        <dbReference type="PROSITE" id="PS50110"/>
    </source>
</evidence>
<dbReference type="InterPro" id="IPR058245">
    <property type="entry name" value="NreC/VraR/RcsB-like_REC"/>
</dbReference>
<keyword evidence="1" id="KW-0805">Transcription regulation</keyword>
<keyword evidence="7" id="KW-1185">Reference proteome</keyword>
<reference evidence="7" key="1">
    <citation type="submission" date="2024-03" db="EMBL/GenBank/DDBJ databases">
        <title>Chitinophaga horti sp. nov., isolated from garden soil.</title>
        <authorList>
            <person name="Lee D.S."/>
            <person name="Han D.M."/>
            <person name="Baek J.H."/>
            <person name="Choi D.G."/>
            <person name="Jeon J.H."/>
            <person name="Jeon C.O."/>
        </authorList>
    </citation>
    <scope>NUCLEOTIDE SEQUENCE [LARGE SCALE GENOMIC DNA]</scope>
    <source>
        <strain evidence="7">GPA1</strain>
    </source>
</reference>
<dbReference type="SMART" id="SM00448">
    <property type="entry name" value="REC"/>
    <property type="match status" value="1"/>
</dbReference>
<feature type="modified residue" description="4-aspartylphosphate" evidence="4">
    <location>
        <position position="60"/>
    </location>
</feature>
<dbReference type="RefSeq" id="WP_341836950.1">
    <property type="nucleotide sequence ID" value="NZ_CP149822.1"/>
</dbReference>
<evidence type="ECO:0000256" key="2">
    <source>
        <dbReference type="ARBA" id="ARBA00023125"/>
    </source>
</evidence>